<name>A0A1B6CNW9_9HEMI</name>
<organism evidence="2">
    <name type="scientific">Clastoptera arizonana</name>
    <name type="common">Arizona spittle bug</name>
    <dbReference type="NCBI Taxonomy" id="38151"/>
    <lineage>
        <taxon>Eukaryota</taxon>
        <taxon>Metazoa</taxon>
        <taxon>Ecdysozoa</taxon>
        <taxon>Arthropoda</taxon>
        <taxon>Hexapoda</taxon>
        <taxon>Insecta</taxon>
        <taxon>Pterygota</taxon>
        <taxon>Neoptera</taxon>
        <taxon>Paraneoptera</taxon>
        <taxon>Hemiptera</taxon>
        <taxon>Auchenorrhyncha</taxon>
        <taxon>Cercopoidea</taxon>
        <taxon>Clastopteridae</taxon>
        <taxon>Clastoptera</taxon>
    </lineage>
</organism>
<evidence type="ECO:0000313" key="2">
    <source>
        <dbReference type="EMBL" id="JAS15084.1"/>
    </source>
</evidence>
<dbReference type="AlphaFoldDB" id="A0A1B6CNW9"/>
<feature type="signal peptide" evidence="1">
    <location>
        <begin position="1"/>
        <end position="28"/>
    </location>
</feature>
<evidence type="ECO:0000256" key="1">
    <source>
        <dbReference type="SAM" id="SignalP"/>
    </source>
</evidence>
<feature type="chain" id="PRO_5008580532" evidence="1">
    <location>
        <begin position="29"/>
        <end position="129"/>
    </location>
</feature>
<dbReference type="EMBL" id="GEDC01022214">
    <property type="protein sequence ID" value="JAS15084.1"/>
    <property type="molecule type" value="Transcribed_RNA"/>
</dbReference>
<feature type="non-terminal residue" evidence="2">
    <location>
        <position position="1"/>
    </location>
</feature>
<keyword evidence="1" id="KW-0732">Signal</keyword>
<reference evidence="2" key="1">
    <citation type="submission" date="2015-12" db="EMBL/GenBank/DDBJ databases">
        <title>De novo transcriptome assembly of four potential Pierce s Disease insect vectors from Arizona vineyards.</title>
        <authorList>
            <person name="Tassone E.E."/>
        </authorList>
    </citation>
    <scope>NUCLEOTIDE SEQUENCE</scope>
</reference>
<protein>
    <submittedName>
        <fullName evidence="2">Uncharacterized protein</fullName>
    </submittedName>
</protein>
<gene>
    <name evidence="2" type="ORF">g.6722</name>
</gene>
<accession>A0A1B6CNW9</accession>
<sequence>GLTGILSNMSLAIILCAVLLCQSAVVFGDDVSSNFDKLSSQFQSQAYGLMSNLRKVSNSLDLSNMALLNDNLNTLQQLQNQVGSVTGTMENLQSMVSSGVNTATKTGTGFVSTGVNAGKKVATGFMSMF</sequence>
<proteinExistence type="predicted"/>